<protein>
    <recommendedName>
        <fullName evidence="5 15">Phosphoribosylformylglycinamidine cyclo-ligase</fullName>
        <ecNumber evidence="4 15">6.3.3.1</ecNumber>
    </recommendedName>
    <alternativeName>
        <fullName evidence="12 15">AIR synthase</fullName>
    </alternativeName>
    <alternativeName>
        <fullName evidence="13 15">AIRS</fullName>
    </alternativeName>
    <alternativeName>
        <fullName evidence="11 15">Phosphoribosyl-aminoimidazole synthetase</fullName>
    </alternativeName>
</protein>
<feature type="domain" description="PurM-like C-terminal" evidence="17">
    <location>
        <begin position="174"/>
        <end position="341"/>
    </location>
</feature>
<evidence type="ECO:0000256" key="7">
    <source>
        <dbReference type="ARBA" id="ARBA00022598"/>
    </source>
</evidence>
<dbReference type="InterPro" id="IPR036921">
    <property type="entry name" value="PurM-like_N_sf"/>
</dbReference>
<comment type="similarity">
    <text evidence="3 15">Belongs to the AIR synthase family.</text>
</comment>
<keyword evidence="6 15" id="KW-0963">Cytoplasm</keyword>
<dbReference type="GO" id="GO:0046084">
    <property type="term" value="P:adenine biosynthetic process"/>
    <property type="evidence" value="ECO:0007669"/>
    <property type="project" value="TreeGrafter"/>
</dbReference>
<evidence type="ECO:0000256" key="9">
    <source>
        <dbReference type="ARBA" id="ARBA00022755"/>
    </source>
</evidence>
<dbReference type="EC" id="6.3.3.1" evidence="4 15"/>
<dbReference type="InterPro" id="IPR004733">
    <property type="entry name" value="PurM_cligase"/>
</dbReference>
<evidence type="ECO:0000256" key="15">
    <source>
        <dbReference type="HAMAP-Rule" id="MF_00741"/>
    </source>
</evidence>
<dbReference type="EMBL" id="AZGA01000054">
    <property type="protein sequence ID" value="KRM33339.1"/>
    <property type="molecule type" value="Genomic_DNA"/>
</dbReference>
<dbReference type="GO" id="GO:0006189">
    <property type="term" value="P:'de novo' IMP biosynthetic process"/>
    <property type="evidence" value="ECO:0007669"/>
    <property type="project" value="UniProtKB-UniRule"/>
</dbReference>
<dbReference type="UniPathway" id="UPA00074">
    <property type="reaction ID" value="UER00129"/>
</dbReference>
<keyword evidence="7 15" id="KW-0436">Ligase</keyword>
<evidence type="ECO:0000313" key="19">
    <source>
        <dbReference type="Proteomes" id="UP000051236"/>
    </source>
</evidence>
<dbReference type="Proteomes" id="UP000051236">
    <property type="component" value="Unassembled WGS sequence"/>
</dbReference>
<dbReference type="GO" id="GO:0004641">
    <property type="term" value="F:phosphoribosylformylglycinamidine cyclo-ligase activity"/>
    <property type="evidence" value="ECO:0007669"/>
    <property type="project" value="UniProtKB-UniRule"/>
</dbReference>
<evidence type="ECO:0000256" key="5">
    <source>
        <dbReference type="ARBA" id="ARBA00020367"/>
    </source>
</evidence>
<evidence type="ECO:0000256" key="6">
    <source>
        <dbReference type="ARBA" id="ARBA00022490"/>
    </source>
</evidence>
<evidence type="ECO:0000313" key="18">
    <source>
        <dbReference type="EMBL" id="KRM33339.1"/>
    </source>
</evidence>
<evidence type="ECO:0000256" key="10">
    <source>
        <dbReference type="ARBA" id="ARBA00022840"/>
    </source>
</evidence>
<evidence type="ECO:0000256" key="2">
    <source>
        <dbReference type="ARBA" id="ARBA00004686"/>
    </source>
</evidence>
<dbReference type="GO" id="GO:0005829">
    <property type="term" value="C:cytosol"/>
    <property type="evidence" value="ECO:0007669"/>
    <property type="project" value="TreeGrafter"/>
</dbReference>
<dbReference type="GO" id="GO:0004637">
    <property type="term" value="F:phosphoribosylamine-glycine ligase activity"/>
    <property type="evidence" value="ECO:0007669"/>
    <property type="project" value="TreeGrafter"/>
</dbReference>
<dbReference type="STRING" id="1423734.FC83_GL002907"/>
<keyword evidence="9 15" id="KW-0658">Purine biosynthesis</keyword>
<dbReference type="PATRIC" id="fig|1423734.3.peg.2956"/>
<dbReference type="InterPro" id="IPR036676">
    <property type="entry name" value="PurM-like_C_sf"/>
</dbReference>
<accession>X0PFU4</accession>
<evidence type="ECO:0000256" key="3">
    <source>
        <dbReference type="ARBA" id="ARBA00010280"/>
    </source>
</evidence>
<dbReference type="FunFam" id="3.30.1330.10:FF:000001">
    <property type="entry name" value="Phosphoribosylformylglycinamidine cyclo-ligase"/>
    <property type="match status" value="1"/>
</dbReference>
<name>X0PFU4_9LACO</name>
<dbReference type="NCBIfam" id="TIGR00878">
    <property type="entry name" value="purM"/>
    <property type="match status" value="1"/>
</dbReference>
<dbReference type="InterPro" id="IPR016188">
    <property type="entry name" value="PurM-like_N"/>
</dbReference>
<dbReference type="PANTHER" id="PTHR10520:SF12">
    <property type="entry name" value="TRIFUNCTIONAL PURINE BIOSYNTHETIC PROTEIN ADENOSINE-3"/>
    <property type="match status" value="1"/>
</dbReference>
<dbReference type="SUPFAM" id="SSF56042">
    <property type="entry name" value="PurM C-terminal domain-like"/>
    <property type="match status" value="1"/>
</dbReference>
<dbReference type="Pfam" id="PF00586">
    <property type="entry name" value="AIRS"/>
    <property type="match status" value="1"/>
</dbReference>
<feature type="domain" description="PurM-like N-terminal" evidence="16">
    <location>
        <begin position="56"/>
        <end position="161"/>
    </location>
</feature>
<evidence type="ECO:0000259" key="16">
    <source>
        <dbReference type="Pfam" id="PF00586"/>
    </source>
</evidence>
<dbReference type="Gene3D" id="3.30.1330.10">
    <property type="entry name" value="PurM-like, N-terminal domain"/>
    <property type="match status" value="1"/>
</dbReference>
<sequence>MSQDAYKAAGVDIAAGDAAVAKIAALTKDQKDPHVLGGIGGFGALYELPTDVKQPVLVSGSDGVGTKLLVAIAAHKHDTIGEDLVAMCVNDILAQGAKPLYFLDYLGIHGVDPAAVAEIVAGVQAGCAKGQLALIGGETAEMPDMYAPDHYDLAGFAVGLVAKAKMLTPDKVAAGDVLLGLPSSGLHSNGFSLIRQLLFKDHDFKLDALIPALGQDLASVLLTPTRIYTPDLLPLLQQDLIAAAAHITGGGLVENLPRAIPADLAVTIDWDAWQVPAVFTWLQALGQLTAQDMLQTFNLGIGMTLMVHPKNLAAVTQCFKQAGTTYFELGQVTARNKSAVEFTGKAQV</sequence>
<dbReference type="FunFam" id="3.90.650.10:FF:000011">
    <property type="entry name" value="Phosphoribosylformylglycinamidine cyclo-ligase"/>
    <property type="match status" value="1"/>
</dbReference>
<comment type="subcellular location">
    <subcellularLocation>
        <location evidence="1 15">Cytoplasm</location>
    </subcellularLocation>
</comment>
<dbReference type="Pfam" id="PF02769">
    <property type="entry name" value="AIRS_C"/>
    <property type="match status" value="1"/>
</dbReference>
<dbReference type="SUPFAM" id="SSF55326">
    <property type="entry name" value="PurM N-terminal domain-like"/>
    <property type="match status" value="1"/>
</dbReference>
<dbReference type="CDD" id="cd02196">
    <property type="entry name" value="PurM"/>
    <property type="match status" value="1"/>
</dbReference>
<evidence type="ECO:0000256" key="1">
    <source>
        <dbReference type="ARBA" id="ARBA00004496"/>
    </source>
</evidence>
<gene>
    <name evidence="15" type="primary">purM</name>
    <name evidence="18" type="ORF">FC83_GL002907</name>
</gene>
<dbReference type="InterPro" id="IPR010918">
    <property type="entry name" value="PurM-like_C_dom"/>
</dbReference>
<evidence type="ECO:0000256" key="11">
    <source>
        <dbReference type="ARBA" id="ARBA00031908"/>
    </source>
</evidence>
<evidence type="ECO:0000259" key="17">
    <source>
        <dbReference type="Pfam" id="PF02769"/>
    </source>
</evidence>
<reference evidence="18 19" key="1">
    <citation type="journal article" date="2015" name="Genome Announc.">
        <title>Expanding the biotechnology potential of lactobacilli through comparative genomics of 213 strains and associated genera.</title>
        <authorList>
            <person name="Sun Z."/>
            <person name="Harris H.M."/>
            <person name="McCann A."/>
            <person name="Guo C."/>
            <person name="Argimon S."/>
            <person name="Zhang W."/>
            <person name="Yang X."/>
            <person name="Jeffery I.B."/>
            <person name="Cooney J.C."/>
            <person name="Kagawa T.F."/>
            <person name="Liu W."/>
            <person name="Song Y."/>
            <person name="Salvetti E."/>
            <person name="Wrobel A."/>
            <person name="Rasinkangas P."/>
            <person name="Parkhill J."/>
            <person name="Rea M.C."/>
            <person name="O'Sullivan O."/>
            <person name="Ritari J."/>
            <person name="Douillard F.P."/>
            <person name="Paul Ross R."/>
            <person name="Yang R."/>
            <person name="Briner A.E."/>
            <person name="Felis G.E."/>
            <person name="de Vos W.M."/>
            <person name="Barrangou R."/>
            <person name="Klaenhammer T.R."/>
            <person name="Caufield P.W."/>
            <person name="Cui Y."/>
            <person name="Zhang H."/>
            <person name="O'Toole P.W."/>
        </authorList>
    </citation>
    <scope>NUCLEOTIDE SEQUENCE [LARGE SCALE GENOMIC DNA]</scope>
    <source>
        <strain evidence="18 19">DSM 18527</strain>
    </source>
</reference>
<comment type="pathway">
    <text evidence="2 15">Purine metabolism; IMP biosynthesis via de novo pathway; 5-amino-1-(5-phospho-D-ribosyl)imidazole from N(2)-formyl-N(1)-(5-phospho-D-ribosyl)glycinamide: step 2/2.</text>
</comment>
<organism evidence="18 19">
    <name type="scientific">Agrilactobacillus composti DSM 18527 = JCM 14202</name>
    <dbReference type="NCBI Taxonomy" id="1423734"/>
    <lineage>
        <taxon>Bacteria</taxon>
        <taxon>Bacillati</taxon>
        <taxon>Bacillota</taxon>
        <taxon>Bacilli</taxon>
        <taxon>Lactobacillales</taxon>
        <taxon>Lactobacillaceae</taxon>
        <taxon>Agrilactobacillus</taxon>
    </lineage>
</organism>
<evidence type="ECO:0000256" key="14">
    <source>
        <dbReference type="ARBA" id="ARBA00049057"/>
    </source>
</evidence>
<keyword evidence="8 15" id="KW-0547">Nucleotide-binding</keyword>
<proteinExistence type="inferred from homology"/>
<dbReference type="Gene3D" id="3.90.650.10">
    <property type="entry name" value="PurM-like C-terminal domain"/>
    <property type="match status" value="1"/>
</dbReference>
<evidence type="ECO:0000256" key="4">
    <source>
        <dbReference type="ARBA" id="ARBA00013047"/>
    </source>
</evidence>
<evidence type="ECO:0000256" key="12">
    <source>
        <dbReference type="ARBA" id="ARBA00032931"/>
    </source>
</evidence>
<evidence type="ECO:0000256" key="8">
    <source>
        <dbReference type="ARBA" id="ARBA00022741"/>
    </source>
</evidence>
<comment type="catalytic activity">
    <reaction evidence="14 15">
        <text>2-formamido-N(1)-(5-O-phospho-beta-D-ribosyl)acetamidine + ATP = 5-amino-1-(5-phospho-beta-D-ribosyl)imidazole + ADP + phosphate + H(+)</text>
        <dbReference type="Rhea" id="RHEA:23032"/>
        <dbReference type="ChEBI" id="CHEBI:15378"/>
        <dbReference type="ChEBI" id="CHEBI:30616"/>
        <dbReference type="ChEBI" id="CHEBI:43474"/>
        <dbReference type="ChEBI" id="CHEBI:137981"/>
        <dbReference type="ChEBI" id="CHEBI:147287"/>
        <dbReference type="ChEBI" id="CHEBI:456216"/>
        <dbReference type="EC" id="6.3.3.1"/>
    </reaction>
</comment>
<evidence type="ECO:0000256" key="13">
    <source>
        <dbReference type="ARBA" id="ARBA00033093"/>
    </source>
</evidence>
<dbReference type="HAMAP" id="MF_00741">
    <property type="entry name" value="AIRS"/>
    <property type="match status" value="1"/>
</dbReference>
<dbReference type="AlphaFoldDB" id="X0PFU4"/>
<keyword evidence="19" id="KW-1185">Reference proteome</keyword>
<comment type="caution">
    <text evidence="18">The sequence shown here is derived from an EMBL/GenBank/DDBJ whole genome shotgun (WGS) entry which is preliminary data.</text>
</comment>
<keyword evidence="10 15" id="KW-0067">ATP-binding</keyword>
<dbReference type="PANTHER" id="PTHR10520">
    <property type="entry name" value="TRIFUNCTIONAL PURINE BIOSYNTHETIC PROTEIN ADENOSINE-3-RELATED"/>
    <property type="match status" value="1"/>
</dbReference>
<dbReference type="RefSeq" id="WP_035454032.1">
    <property type="nucleotide sequence ID" value="NZ_AZGA01000054.1"/>
</dbReference>
<dbReference type="OrthoDB" id="9802507at2"/>
<dbReference type="eggNOG" id="COG0150">
    <property type="taxonomic scope" value="Bacteria"/>
</dbReference>
<dbReference type="GO" id="GO:0005524">
    <property type="term" value="F:ATP binding"/>
    <property type="evidence" value="ECO:0007669"/>
    <property type="project" value="UniProtKB-KW"/>
</dbReference>